<evidence type="ECO:0000313" key="2">
    <source>
        <dbReference type="WBParaSite" id="PS1159_v2.g9082.t1"/>
    </source>
</evidence>
<protein>
    <submittedName>
        <fullName evidence="2">Uncharacterized protein</fullName>
    </submittedName>
</protein>
<accession>A0AC35GVQ3</accession>
<reference evidence="2" key="1">
    <citation type="submission" date="2022-11" db="UniProtKB">
        <authorList>
            <consortium name="WormBaseParasite"/>
        </authorList>
    </citation>
    <scope>IDENTIFICATION</scope>
</reference>
<dbReference type="WBParaSite" id="PS1159_v2.g9082.t1">
    <property type="protein sequence ID" value="PS1159_v2.g9082.t1"/>
    <property type="gene ID" value="PS1159_v2.g9082"/>
</dbReference>
<proteinExistence type="predicted"/>
<sequence length="431" mass="49609">MFSSSNHHQNYQQKEEQHLYGRYNRKINKEKQVNFATSNNVDSEKRLETILKGLEDRVQIGKDNLYKLQYQRSDLEFELKSLQDEKMILDGSLLEAKKDETFVREKERQINKEFMELATKNRGNGRVNPEPFITRTLIIGQELFSSLLRDVTIEETARMAFEAQVSRIQIETAAKEVERNKLQERILILQTDCDVDLEQQQIIYDEINVLQKRSHSLDAQILMLMEWRKSLINQILAVYAAIKQRQTHVFDSSSSFPSPPESPSLFSWKPAEKNVDFESVWHQIDDFLPAVEKDKTDSTLSTSFVSASSLSLSTSNRDISSSDSSTTFYSTLSSAYSQESLSSPSFEQMMDNLVLSPAESVLKNRFTKELAAETKLASKTDICKEYKIVAAAKEGKEDDPNAYQMELNAIYIILFAVFLLLIYRFICIEDV</sequence>
<organism evidence="1 2">
    <name type="scientific">Panagrolaimus sp. PS1159</name>
    <dbReference type="NCBI Taxonomy" id="55785"/>
    <lineage>
        <taxon>Eukaryota</taxon>
        <taxon>Metazoa</taxon>
        <taxon>Ecdysozoa</taxon>
        <taxon>Nematoda</taxon>
        <taxon>Chromadorea</taxon>
        <taxon>Rhabditida</taxon>
        <taxon>Tylenchina</taxon>
        <taxon>Panagrolaimomorpha</taxon>
        <taxon>Panagrolaimoidea</taxon>
        <taxon>Panagrolaimidae</taxon>
        <taxon>Panagrolaimus</taxon>
    </lineage>
</organism>
<evidence type="ECO:0000313" key="1">
    <source>
        <dbReference type="Proteomes" id="UP000887580"/>
    </source>
</evidence>
<dbReference type="Proteomes" id="UP000887580">
    <property type="component" value="Unplaced"/>
</dbReference>
<name>A0AC35GVQ3_9BILA</name>